<dbReference type="OrthoDB" id="1495530at2"/>
<dbReference type="Proteomes" id="UP000552883">
    <property type="component" value="Unassembled WGS sequence"/>
</dbReference>
<dbReference type="CDD" id="cd02947">
    <property type="entry name" value="TRX_family"/>
    <property type="match status" value="1"/>
</dbReference>
<keyword evidence="2" id="KW-0413">Isomerase</keyword>
<comment type="caution">
    <text evidence="2">The sequence shown here is derived from an EMBL/GenBank/DDBJ whole genome shotgun (WGS) entry which is preliminary data.</text>
</comment>
<evidence type="ECO:0000259" key="1">
    <source>
        <dbReference type="Pfam" id="PF13098"/>
    </source>
</evidence>
<dbReference type="InterPro" id="IPR012336">
    <property type="entry name" value="Thioredoxin-like_fold"/>
</dbReference>
<dbReference type="RefSeq" id="WP_153982701.1">
    <property type="nucleotide sequence ID" value="NZ_BAAANZ010000013.1"/>
</dbReference>
<organism evidence="2 3">
    <name type="scientific">Microcella frigidaquae</name>
    <dbReference type="NCBI Taxonomy" id="424758"/>
    <lineage>
        <taxon>Bacteria</taxon>
        <taxon>Bacillati</taxon>
        <taxon>Actinomycetota</taxon>
        <taxon>Actinomycetes</taxon>
        <taxon>Micrococcales</taxon>
        <taxon>Microbacteriaceae</taxon>
        <taxon>Microcella</taxon>
    </lineage>
</organism>
<dbReference type="Pfam" id="PF13098">
    <property type="entry name" value="Thioredoxin_2"/>
    <property type="match status" value="1"/>
</dbReference>
<dbReference type="InterPro" id="IPR036249">
    <property type="entry name" value="Thioredoxin-like_sf"/>
</dbReference>
<feature type="domain" description="Thioredoxin-like fold" evidence="1">
    <location>
        <begin position="48"/>
        <end position="129"/>
    </location>
</feature>
<dbReference type="SUPFAM" id="SSF52833">
    <property type="entry name" value="Thioredoxin-like"/>
    <property type="match status" value="1"/>
</dbReference>
<gene>
    <name evidence="2" type="ORF">BJ959_000499</name>
</gene>
<dbReference type="EMBL" id="JACHBS010000001">
    <property type="protein sequence ID" value="MBB5617003.1"/>
    <property type="molecule type" value="Genomic_DNA"/>
</dbReference>
<protein>
    <submittedName>
        <fullName evidence="2">Thiol-disulfide isomerase/thioredoxin</fullName>
    </submittedName>
</protein>
<keyword evidence="3" id="KW-1185">Reference proteome</keyword>
<dbReference type="Gene3D" id="3.40.30.10">
    <property type="entry name" value="Glutaredoxin"/>
    <property type="match status" value="1"/>
</dbReference>
<proteinExistence type="predicted"/>
<accession>A0A840X3C7</accession>
<sequence length="141" mass="14476">MDALTALLLIAGLIGAATLLGLLVRARGTRVAEGCGGDEHQLAVEGAEVTLVQLSSPVCSACAAMRRVAETLVAADPTVAHREIDVVDEPEVARRHSVYSTPTTLVLDGEGHVRARLIGAVTPADVRAAVDAARLPVAVPA</sequence>
<reference evidence="2 3" key="1">
    <citation type="submission" date="2020-08" db="EMBL/GenBank/DDBJ databases">
        <title>Sequencing the genomes of 1000 actinobacteria strains.</title>
        <authorList>
            <person name="Klenk H.-P."/>
        </authorList>
    </citation>
    <scope>NUCLEOTIDE SEQUENCE [LARGE SCALE GENOMIC DNA]</scope>
    <source>
        <strain evidence="2 3">DSM 23889</strain>
    </source>
</reference>
<dbReference type="GO" id="GO:0016853">
    <property type="term" value="F:isomerase activity"/>
    <property type="evidence" value="ECO:0007669"/>
    <property type="project" value="UniProtKB-KW"/>
</dbReference>
<evidence type="ECO:0000313" key="3">
    <source>
        <dbReference type="Proteomes" id="UP000552883"/>
    </source>
</evidence>
<name>A0A840X3C7_9MICO</name>
<dbReference type="AlphaFoldDB" id="A0A840X3C7"/>
<evidence type="ECO:0000313" key="2">
    <source>
        <dbReference type="EMBL" id="MBB5617003.1"/>
    </source>
</evidence>